<dbReference type="Proteomes" id="UP000461880">
    <property type="component" value="Unassembled WGS sequence"/>
</dbReference>
<comment type="caution">
    <text evidence="1">The sequence shown here is derived from an EMBL/GenBank/DDBJ whole genome shotgun (WGS) entry which is preliminary data.</text>
</comment>
<dbReference type="AlphaFoldDB" id="A0A7X2NS10"/>
<reference evidence="1 2" key="1">
    <citation type="submission" date="2019-08" db="EMBL/GenBank/DDBJ databases">
        <title>In-depth cultivation of the pig gut microbiome towards novel bacterial diversity and tailored functional studies.</title>
        <authorList>
            <person name="Wylensek D."/>
            <person name="Hitch T.C.A."/>
            <person name="Clavel T."/>
        </authorList>
    </citation>
    <scope>NUCLEOTIDE SEQUENCE [LARGE SCALE GENOMIC DNA]</scope>
    <source>
        <strain evidence="1 2">Oil+RF-744-GAM-WT-6</strain>
    </source>
</reference>
<organism evidence="1 2">
    <name type="scientific">Stecheria intestinalis</name>
    <dbReference type="NCBI Taxonomy" id="2606630"/>
    <lineage>
        <taxon>Bacteria</taxon>
        <taxon>Bacillati</taxon>
        <taxon>Bacillota</taxon>
        <taxon>Erysipelotrichia</taxon>
        <taxon>Erysipelotrichales</taxon>
        <taxon>Erysipelotrichaceae</taxon>
        <taxon>Stecheria</taxon>
    </lineage>
</organism>
<keyword evidence="2" id="KW-1185">Reference proteome</keyword>
<name>A0A7X2NS10_9FIRM</name>
<protein>
    <submittedName>
        <fullName evidence="1">Uncharacterized protein</fullName>
    </submittedName>
</protein>
<evidence type="ECO:0000313" key="1">
    <source>
        <dbReference type="EMBL" id="MSS58449.1"/>
    </source>
</evidence>
<dbReference type="EMBL" id="VUMN01000011">
    <property type="protein sequence ID" value="MSS58449.1"/>
    <property type="molecule type" value="Genomic_DNA"/>
</dbReference>
<accession>A0A7X2NS10</accession>
<dbReference type="RefSeq" id="WP_154504235.1">
    <property type="nucleotide sequence ID" value="NZ_VUMN01000011.1"/>
</dbReference>
<sequence length="170" mass="19889">MNEQNAVAVTRKLLAAYPSLKKAEKEFRDRLTADELRLADYRSPSFEHIGSSGAIHGGFSLVNLQRKDLDEDCWNFCHDLLEWEIRVIQSISEIEAWMVPMLYKIYFGGNGMKRVTMEYGIDYQSFRKEERNALHQALSVRCGENVENFNRLQDRAIEQGMMRLIEERIH</sequence>
<proteinExistence type="predicted"/>
<evidence type="ECO:0000313" key="2">
    <source>
        <dbReference type="Proteomes" id="UP000461880"/>
    </source>
</evidence>
<gene>
    <name evidence="1" type="ORF">FYJ51_05975</name>
</gene>